<feature type="compositionally biased region" description="Polar residues" evidence="1">
    <location>
        <begin position="358"/>
        <end position="383"/>
    </location>
</feature>
<name>A0A7H9B499_ZYGMR</name>
<keyword evidence="4" id="KW-1185">Reference proteome</keyword>
<evidence type="ECO:0000259" key="2">
    <source>
        <dbReference type="Pfam" id="PF13002"/>
    </source>
</evidence>
<protein>
    <recommendedName>
        <fullName evidence="2">LDB19 N-terminal domain-containing protein</fullName>
    </recommendedName>
</protein>
<feature type="region of interest" description="Disordered" evidence="1">
    <location>
        <begin position="1"/>
        <end position="28"/>
    </location>
</feature>
<evidence type="ECO:0000256" key="1">
    <source>
        <dbReference type="SAM" id="MobiDB-lite"/>
    </source>
</evidence>
<feature type="compositionally biased region" description="Polar residues" evidence="1">
    <location>
        <begin position="9"/>
        <end position="26"/>
    </location>
</feature>
<accession>A0A7H9B499</accession>
<dbReference type="GeneID" id="59236938"/>
<dbReference type="InterPro" id="IPR024391">
    <property type="entry name" value="LDB19_N"/>
</dbReference>
<reference evidence="3 4" key="1">
    <citation type="submission" date="2020-07" db="EMBL/GenBank/DDBJ databases">
        <title>The yeast mating-type switching endonuclease HO is a domesticated member of an unorthodox homing genetic element family.</title>
        <authorList>
            <person name="Coughlan A.Y."/>
            <person name="Lombardi L."/>
            <person name="Braun-Galleani S."/>
            <person name="Martos A.R."/>
            <person name="Galeote V."/>
            <person name="Bigey F."/>
            <person name="Dequin S."/>
            <person name="Byrne K.P."/>
            <person name="Wolfe K.H."/>
        </authorList>
    </citation>
    <scope>NUCLEOTIDE SEQUENCE [LARGE SCALE GENOMIC DNA]</scope>
    <source>
        <strain evidence="3 4">NRRL Y-6702</strain>
    </source>
</reference>
<feature type="compositionally biased region" description="Polar residues" evidence="1">
    <location>
        <begin position="584"/>
        <end position="606"/>
    </location>
</feature>
<dbReference type="AlphaFoldDB" id="A0A7H9B499"/>
<organism evidence="3 4">
    <name type="scientific">Zygotorulaspora mrakii</name>
    <name type="common">Zygosaccharomyces mrakii</name>
    <dbReference type="NCBI Taxonomy" id="42260"/>
    <lineage>
        <taxon>Eukaryota</taxon>
        <taxon>Fungi</taxon>
        <taxon>Dikarya</taxon>
        <taxon>Ascomycota</taxon>
        <taxon>Saccharomycotina</taxon>
        <taxon>Saccharomycetes</taxon>
        <taxon>Saccharomycetales</taxon>
        <taxon>Saccharomycetaceae</taxon>
        <taxon>Zygotorulaspora</taxon>
    </lineage>
</organism>
<feature type="region of interest" description="Disordered" evidence="1">
    <location>
        <begin position="572"/>
        <end position="611"/>
    </location>
</feature>
<evidence type="ECO:0000313" key="4">
    <source>
        <dbReference type="Proteomes" id="UP000509704"/>
    </source>
</evidence>
<feature type="region of interest" description="Disordered" evidence="1">
    <location>
        <begin position="530"/>
        <end position="557"/>
    </location>
</feature>
<dbReference type="OrthoDB" id="3832628at2759"/>
<sequence length="760" mass="83549">MGLSKLVSYHSSSHKPVTSGSDSHLSSADRPIELSLEIESPPCVLYGSPTESSGCLLSGLLTLNIKDPYETEQKADLLTPVVSKESKRKSTLQSTLSTTFSHLSINSPTVSPVQSSTNLKIMGGYTKVTITKVSLTLVQKVQYGKPFLPDLPSVQACMNCKCMTKDMKSWDIENASTDLNVGKHSFPFSYLIPGNTPATAFLGSNSGTHIEYELVAVATYKDPRRGCSSHLKDQLLQLSMPIRITRSTPRTPDKTSLRVFPPTELTATAVLPNVIYPKSTFPLEMKIDGISSVDRRWRMRKLGWRIEEVTRVRSHVCDMHIHELKNLEKTVEAKEAKSSKKSTRAKGYGDAGPLVRLSVTSAENNPLRQLSSNPERNAASQAQEDTENDPNEDDNDFIHPSDYALRQEIQTQQQHLMQRQIDEELKNTIKLFTEENRIIARGEMKSRWKSDFDNHGQVELITDIDCMSLNSGVTNPLTRATTETPPLDAIKQNINVACDIQDPTLGIYVTHILVVEVVVAEESLQYANGQPIKKTSGSSTEHSSGKSGSSSPVQSGVDQRLAELSPMLANRNTARVRPAFSDDLTPTNSRSSAKSNGSGKQLSGNRGSRIISVPTGSARVLRMQFRLNFTERSGLGISWDEEVPPIYQDVQLLSPPSYENSITKTSISAISLPEYGSSAEQHQDNYATISSQIIPPPAAHYHNSSSSLRGLTAVHSPTLDSVISIQGNVPYHDNVLTPHATRDIGIRSVSELLDTDRITQ</sequence>
<dbReference type="KEGG" id="zmk:HG535_0E02800"/>
<dbReference type="EMBL" id="CP058608">
    <property type="protein sequence ID" value="QLG73196.1"/>
    <property type="molecule type" value="Genomic_DNA"/>
</dbReference>
<evidence type="ECO:0000313" key="3">
    <source>
        <dbReference type="EMBL" id="QLG73196.1"/>
    </source>
</evidence>
<dbReference type="RefSeq" id="XP_037144923.1">
    <property type="nucleotide sequence ID" value="XM_037289028.1"/>
</dbReference>
<dbReference type="Proteomes" id="UP000509704">
    <property type="component" value="Chromosome 5"/>
</dbReference>
<feature type="compositionally biased region" description="Acidic residues" evidence="1">
    <location>
        <begin position="384"/>
        <end position="395"/>
    </location>
</feature>
<feature type="domain" description="LDB19 N-terminal" evidence="2">
    <location>
        <begin position="133"/>
        <end position="324"/>
    </location>
</feature>
<dbReference type="Pfam" id="PF13002">
    <property type="entry name" value="LDB19"/>
    <property type="match status" value="1"/>
</dbReference>
<feature type="compositionally biased region" description="Low complexity" evidence="1">
    <location>
        <begin position="536"/>
        <end position="556"/>
    </location>
</feature>
<feature type="region of interest" description="Disordered" evidence="1">
    <location>
        <begin position="331"/>
        <end position="399"/>
    </location>
</feature>
<proteinExistence type="predicted"/>
<gene>
    <name evidence="3" type="ORF">HG535_0E02800</name>
</gene>